<dbReference type="AlphaFoldDB" id="A0A3A9JI38"/>
<feature type="chain" id="PRO_5017460315" description="DSP-PTPase phosphatase fused to NAD+ Kinase domain-containing protein" evidence="1">
    <location>
        <begin position="22"/>
        <end position="186"/>
    </location>
</feature>
<feature type="signal peptide" evidence="1">
    <location>
        <begin position="1"/>
        <end position="21"/>
    </location>
</feature>
<dbReference type="OrthoDB" id="270335at2"/>
<dbReference type="Pfam" id="PF22741">
    <property type="entry name" value="PTP-NADK"/>
    <property type="match status" value="1"/>
</dbReference>
<evidence type="ECO:0000313" key="4">
    <source>
        <dbReference type="EMBL" id="RMI17466.1"/>
    </source>
</evidence>
<sequence>MRGQAALLPALAVLLMAAGSATDVAPTPGFAPFGDQVSEQRLPLYHRVTTMIATSAPINDPGVIEAKRVGFAMIVDLRPPSADTASEKQHAEFSRIRYVNIPIQGVPTDEQVKQFAELVAEPSNLPLLLHGASIDQSGAMWALYRASLGVPVAIAFEDGATAGLQASGPAVQARLAERARTQGGQP</sequence>
<name>A0A3A9JI38_9PROT</name>
<organism evidence="3 6">
    <name type="scientific">Teichococcus wenyumeiae</name>
    <dbReference type="NCBI Taxonomy" id="2478470"/>
    <lineage>
        <taxon>Bacteria</taxon>
        <taxon>Pseudomonadati</taxon>
        <taxon>Pseudomonadota</taxon>
        <taxon>Alphaproteobacteria</taxon>
        <taxon>Acetobacterales</taxon>
        <taxon>Roseomonadaceae</taxon>
        <taxon>Roseomonas</taxon>
    </lineage>
</organism>
<evidence type="ECO:0000313" key="3">
    <source>
        <dbReference type="EMBL" id="RKK04941.1"/>
    </source>
</evidence>
<dbReference type="InParanoid" id="A0A3A9JI38"/>
<reference evidence="3 6" key="1">
    <citation type="submission" date="2018-09" db="EMBL/GenBank/DDBJ databases">
        <title>Roseomonas sp. nov., isolated from feces of Tibetan antelopes in the Qinghai-Tibet plateau, China.</title>
        <authorList>
            <person name="Tian Z."/>
        </authorList>
    </citation>
    <scope>NUCLEOTIDE SEQUENCE [LARGE SCALE GENOMIC DNA]</scope>
    <source>
        <strain evidence="4 5">Z23</strain>
        <strain evidence="3 6">Z24</strain>
    </source>
</reference>
<gene>
    <name evidence="3" type="ORF">D6Z83_06765</name>
    <name evidence="4" type="ORF">EBE87_22390</name>
</gene>
<dbReference type="Proteomes" id="UP000278036">
    <property type="component" value="Unassembled WGS sequence"/>
</dbReference>
<dbReference type="RefSeq" id="WP_120637571.1">
    <property type="nucleotide sequence ID" value="NZ_RAQU01000027.1"/>
</dbReference>
<dbReference type="Proteomes" id="UP000274097">
    <property type="component" value="Unassembled WGS sequence"/>
</dbReference>
<evidence type="ECO:0000313" key="5">
    <source>
        <dbReference type="Proteomes" id="UP000274097"/>
    </source>
</evidence>
<keyword evidence="1" id="KW-0732">Signal</keyword>
<evidence type="ECO:0000256" key="1">
    <source>
        <dbReference type="SAM" id="SignalP"/>
    </source>
</evidence>
<dbReference type="SUPFAM" id="SSF52799">
    <property type="entry name" value="(Phosphotyrosine protein) phosphatases II"/>
    <property type="match status" value="1"/>
</dbReference>
<dbReference type="EMBL" id="RAQU01000027">
    <property type="protein sequence ID" value="RKK04941.1"/>
    <property type="molecule type" value="Genomic_DNA"/>
</dbReference>
<dbReference type="InterPro" id="IPR055214">
    <property type="entry name" value="PTP-NADK"/>
</dbReference>
<feature type="domain" description="DSP-PTPase phosphatase fused to NAD+ Kinase" evidence="2">
    <location>
        <begin position="69"/>
        <end position="146"/>
    </location>
</feature>
<dbReference type="InterPro" id="IPR029021">
    <property type="entry name" value="Prot-tyrosine_phosphatase-like"/>
</dbReference>
<comment type="caution">
    <text evidence="3">The sequence shown here is derived from an EMBL/GenBank/DDBJ whole genome shotgun (WGS) entry which is preliminary data.</text>
</comment>
<protein>
    <recommendedName>
        <fullName evidence="2">DSP-PTPase phosphatase fused to NAD+ Kinase domain-containing protein</fullName>
    </recommendedName>
</protein>
<proteinExistence type="predicted"/>
<evidence type="ECO:0000313" key="6">
    <source>
        <dbReference type="Proteomes" id="UP000278036"/>
    </source>
</evidence>
<keyword evidence="5" id="KW-1185">Reference proteome</keyword>
<dbReference type="Gene3D" id="3.90.190.10">
    <property type="entry name" value="Protein tyrosine phosphatase superfamily"/>
    <property type="match status" value="1"/>
</dbReference>
<dbReference type="EMBL" id="RFLX01000028">
    <property type="protein sequence ID" value="RMI17466.1"/>
    <property type="molecule type" value="Genomic_DNA"/>
</dbReference>
<evidence type="ECO:0000259" key="2">
    <source>
        <dbReference type="Pfam" id="PF22741"/>
    </source>
</evidence>
<accession>A0A3A9JI38</accession>